<evidence type="ECO:0000313" key="3">
    <source>
        <dbReference type="EMBL" id="PSS02081.1"/>
    </source>
</evidence>
<evidence type="ECO:0000256" key="2">
    <source>
        <dbReference type="SAM" id="Phobius"/>
    </source>
</evidence>
<evidence type="ECO:0000256" key="1">
    <source>
        <dbReference type="SAM" id="MobiDB-lite"/>
    </source>
</evidence>
<name>A0A2T3AKI2_9PEZI</name>
<keyword evidence="2" id="KW-0812">Transmembrane</keyword>
<dbReference type="InParanoid" id="A0A2T3AKI2"/>
<evidence type="ECO:0000313" key="4">
    <source>
        <dbReference type="Proteomes" id="UP000241462"/>
    </source>
</evidence>
<protein>
    <submittedName>
        <fullName evidence="3">Uncharacterized protein</fullName>
    </submittedName>
</protein>
<accession>A0A2T3AKI2</accession>
<reference evidence="3 4" key="1">
    <citation type="journal article" date="2018" name="Mycol. Prog.">
        <title>Coniella lustricola, a new species from submerged detritus.</title>
        <authorList>
            <person name="Raudabaugh D.B."/>
            <person name="Iturriaga T."/>
            <person name="Carver A."/>
            <person name="Mondo S."/>
            <person name="Pangilinan J."/>
            <person name="Lipzen A."/>
            <person name="He G."/>
            <person name="Amirebrahimi M."/>
            <person name="Grigoriev I.V."/>
            <person name="Miller A.N."/>
        </authorList>
    </citation>
    <scope>NUCLEOTIDE SEQUENCE [LARGE SCALE GENOMIC DNA]</scope>
    <source>
        <strain evidence="3 4">B22-T-1</strain>
    </source>
</reference>
<dbReference type="AlphaFoldDB" id="A0A2T3AKI2"/>
<feature type="transmembrane region" description="Helical" evidence="2">
    <location>
        <begin position="160"/>
        <end position="178"/>
    </location>
</feature>
<proteinExistence type="predicted"/>
<sequence length="234" mass="26243">MTRSVVWAERYPQPYNWPTIEREGSSRFFLVDCPWDARKPTRKPRGWLQMSRAATGIWRVRGVQQEGGPTEGAREGKSGQSNQVWPRRGQQVRMRHEESRLGVAEASVSDRGMHGGTKSLVHPRLGSLPSRAAGCEARKEGQEDQSATTIKQKHGRQEPVFFPSLFFFFFACTIAAGPTRAGGWEGRRTLVAERRCRGPSVVGGSKSIGNLTQMSRSVSQMVNRRAYQHEARCV</sequence>
<feature type="region of interest" description="Disordered" evidence="1">
    <location>
        <begin position="61"/>
        <end position="128"/>
    </location>
</feature>
<gene>
    <name evidence="3" type="ORF">BD289DRAFT_269414</name>
</gene>
<dbReference type="Proteomes" id="UP000241462">
    <property type="component" value="Unassembled WGS sequence"/>
</dbReference>
<organism evidence="3 4">
    <name type="scientific">Coniella lustricola</name>
    <dbReference type="NCBI Taxonomy" id="2025994"/>
    <lineage>
        <taxon>Eukaryota</taxon>
        <taxon>Fungi</taxon>
        <taxon>Dikarya</taxon>
        <taxon>Ascomycota</taxon>
        <taxon>Pezizomycotina</taxon>
        <taxon>Sordariomycetes</taxon>
        <taxon>Sordariomycetidae</taxon>
        <taxon>Diaporthales</taxon>
        <taxon>Schizoparmaceae</taxon>
        <taxon>Coniella</taxon>
    </lineage>
</organism>
<dbReference type="EMBL" id="KZ678379">
    <property type="protein sequence ID" value="PSS02081.1"/>
    <property type="molecule type" value="Genomic_DNA"/>
</dbReference>
<keyword evidence="2" id="KW-1133">Transmembrane helix</keyword>
<keyword evidence="4" id="KW-1185">Reference proteome</keyword>
<keyword evidence="2" id="KW-0472">Membrane</keyword>